<protein>
    <submittedName>
        <fullName evidence="2">Uncharacterized protein</fullName>
    </submittedName>
</protein>
<dbReference type="Proteomes" id="UP000243459">
    <property type="component" value="Chromosome 7"/>
</dbReference>
<dbReference type="AlphaFoldDB" id="A0A5P1EE19"/>
<feature type="region of interest" description="Disordered" evidence="1">
    <location>
        <begin position="31"/>
        <end position="53"/>
    </location>
</feature>
<proteinExistence type="predicted"/>
<sequence>MARRERRVKGCGAGAGLARLMNEAGWRGFESGRGVTRERGDVQSGGSDERQTARVGVRVAASMWGWWLSGGRSVGWAADWSVVEASRWRRRWRRRLGGVRVVVAREREVERTWKLSGD</sequence>
<feature type="compositionally biased region" description="Basic and acidic residues" evidence="1">
    <location>
        <begin position="35"/>
        <end position="52"/>
    </location>
</feature>
<evidence type="ECO:0000313" key="2">
    <source>
        <dbReference type="EMBL" id="ONK63437.1"/>
    </source>
</evidence>
<reference evidence="3" key="1">
    <citation type="journal article" date="2017" name="Nat. Commun.">
        <title>The asparagus genome sheds light on the origin and evolution of a young Y chromosome.</title>
        <authorList>
            <person name="Harkess A."/>
            <person name="Zhou J."/>
            <person name="Xu C."/>
            <person name="Bowers J.E."/>
            <person name="Van der Hulst R."/>
            <person name="Ayyampalayam S."/>
            <person name="Mercati F."/>
            <person name="Riccardi P."/>
            <person name="McKain M.R."/>
            <person name="Kakrana A."/>
            <person name="Tang H."/>
            <person name="Ray J."/>
            <person name="Groenendijk J."/>
            <person name="Arikit S."/>
            <person name="Mathioni S.M."/>
            <person name="Nakano M."/>
            <person name="Shan H."/>
            <person name="Telgmann-Rauber A."/>
            <person name="Kanno A."/>
            <person name="Yue Z."/>
            <person name="Chen H."/>
            <person name="Li W."/>
            <person name="Chen Y."/>
            <person name="Xu X."/>
            <person name="Zhang Y."/>
            <person name="Luo S."/>
            <person name="Chen H."/>
            <person name="Gao J."/>
            <person name="Mao Z."/>
            <person name="Pires J.C."/>
            <person name="Luo M."/>
            <person name="Kudrna D."/>
            <person name="Wing R.A."/>
            <person name="Meyers B.C."/>
            <person name="Yi K."/>
            <person name="Kong H."/>
            <person name="Lavrijsen P."/>
            <person name="Sunseri F."/>
            <person name="Falavigna A."/>
            <person name="Ye Y."/>
            <person name="Leebens-Mack J.H."/>
            <person name="Chen G."/>
        </authorList>
    </citation>
    <scope>NUCLEOTIDE SEQUENCE [LARGE SCALE GENOMIC DNA]</scope>
    <source>
        <strain evidence="3">cv. DH0086</strain>
    </source>
</reference>
<keyword evidence="3" id="KW-1185">Reference proteome</keyword>
<dbReference type="EMBL" id="CM007387">
    <property type="protein sequence ID" value="ONK63437.1"/>
    <property type="molecule type" value="Genomic_DNA"/>
</dbReference>
<accession>A0A5P1EE19</accession>
<gene>
    <name evidence="2" type="ORF">A4U43_C07F15140</name>
</gene>
<evidence type="ECO:0000313" key="3">
    <source>
        <dbReference type="Proteomes" id="UP000243459"/>
    </source>
</evidence>
<organism evidence="2 3">
    <name type="scientific">Asparagus officinalis</name>
    <name type="common">Garden asparagus</name>
    <dbReference type="NCBI Taxonomy" id="4686"/>
    <lineage>
        <taxon>Eukaryota</taxon>
        <taxon>Viridiplantae</taxon>
        <taxon>Streptophyta</taxon>
        <taxon>Embryophyta</taxon>
        <taxon>Tracheophyta</taxon>
        <taxon>Spermatophyta</taxon>
        <taxon>Magnoliopsida</taxon>
        <taxon>Liliopsida</taxon>
        <taxon>Asparagales</taxon>
        <taxon>Asparagaceae</taxon>
        <taxon>Asparagoideae</taxon>
        <taxon>Asparagus</taxon>
    </lineage>
</organism>
<evidence type="ECO:0000256" key="1">
    <source>
        <dbReference type="SAM" id="MobiDB-lite"/>
    </source>
</evidence>
<dbReference type="Gramene" id="ONK63437">
    <property type="protein sequence ID" value="ONK63437"/>
    <property type="gene ID" value="A4U43_C07F15140"/>
</dbReference>
<name>A0A5P1EE19_ASPOF</name>